<evidence type="ECO:0000313" key="5">
    <source>
        <dbReference type="Proteomes" id="UP001360560"/>
    </source>
</evidence>
<dbReference type="GO" id="GO:0004366">
    <property type="term" value="F:glycerol-3-phosphate O-acyltransferase activity"/>
    <property type="evidence" value="ECO:0007669"/>
    <property type="project" value="TreeGrafter"/>
</dbReference>
<feature type="region of interest" description="Disordered" evidence="1">
    <location>
        <begin position="589"/>
        <end position="645"/>
    </location>
</feature>
<dbReference type="PANTHER" id="PTHR31605">
    <property type="entry name" value="GLYCEROL-3-PHOSPHATE O-ACYLTRANSFERASE 1"/>
    <property type="match status" value="1"/>
</dbReference>
<comment type="caution">
    <text evidence="4">The sequence shown here is derived from an EMBL/GenBank/DDBJ whole genome shotgun (WGS) entry which is preliminary data.</text>
</comment>
<feature type="region of interest" description="Disordered" evidence="1">
    <location>
        <begin position="669"/>
        <end position="690"/>
    </location>
</feature>
<keyword evidence="2" id="KW-1133">Transmembrane helix</keyword>
<dbReference type="Proteomes" id="UP001360560">
    <property type="component" value="Unassembled WGS sequence"/>
</dbReference>
<dbReference type="CDD" id="cd07992">
    <property type="entry name" value="LPLAT_AAK14816-like"/>
    <property type="match status" value="1"/>
</dbReference>
<dbReference type="PANTHER" id="PTHR31605:SF0">
    <property type="entry name" value="GLYCEROL-3-PHOSPHATE O-ACYLTRANSFERASE 1"/>
    <property type="match status" value="1"/>
</dbReference>
<feature type="domain" description="Phospholipid/glycerol acyltransferase" evidence="3">
    <location>
        <begin position="57"/>
        <end position="271"/>
    </location>
</feature>
<feature type="transmembrane region" description="Helical" evidence="2">
    <location>
        <begin position="23"/>
        <end position="40"/>
    </location>
</feature>
<protein>
    <submittedName>
        <fullName evidence="4">Bifunctional glycerol-3-phosphate/glycerone-phosphate O-acyltransferase</fullName>
    </submittedName>
</protein>
<dbReference type="GO" id="GO:0016287">
    <property type="term" value="F:glycerone-phosphate O-acyltransferase activity"/>
    <property type="evidence" value="ECO:0007669"/>
    <property type="project" value="TreeGrafter"/>
</dbReference>
<sequence>MTSSANESKQKSSYKEFTSSQKLIYDFFLWILSSIFDCFFREIRPRNGYKIPKEGPVIFVGAPHANQFVDPVILMGQVQKRVGRRVSFLIASKSLKRKVVGFLATCQLSIGVNRAQDNLRKASGKIFIKDLENDPTRVHGVGTKFTTECMVKGLIGLPNSLGNSDIKEIISDNELILRKEFNLKRSSKIGKLLSGSTEFKVADKIDQKQVYEQVFEHLAHNECIGIFPEGGSHDRTSLLPLKAGVAIMALGAMTHTPGINVKIVPCGMNYFHPHKFRSRAVVEFGNPIEVPARLVEAYQNPETNREAVKELLDIIQDGLKAVTMQCDSFETLMVVQASRRLYQTNFAERLPFPLVTEFNRRIIEGYERFKDDEKIIAIKEEILQYNESLKAYHVADHMVETAEINIFRNLAVLIYRSLKVTFLSIFALPGTILFAPVFIGARIISKKKAKEALAGSVVKIKANDVLATWKILISMVFAPLLYIFYSTIITIYCYRKDYFSNHSLILLFIASYLLSASVTYAALIVGESGMDLFKSLRPLYLSIVDPISLNNLKIQRRELARKITEIVDDFGMQMYPDDFNLLEMSEKSTTTGVDKSGNKIFINEEEEEDRKTQELRQRRKQQKLERLRQQAEVETSGNISESSFADSDAISRLNSSNSLSNIPVFSEYIRPRSSSASSTGSSAPLTMEAKGASEALKNKIKAKMQEKDE</sequence>
<feature type="compositionally biased region" description="Basic and acidic residues" evidence="1">
    <location>
        <begin position="609"/>
        <end position="631"/>
    </location>
</feature>
<proteinExistence type="predicted"/>
<keyword evidence="2" id="KW-0472">Membrane</keyword>
<feature type="compositionally biased region" description="Polar residues" evidence="1">
    <location>
        <begin position="633"/>
        <end position="645"/>
    </location>
</feature>
<dbReference type="Pfam" id="PF01553">
    <property type="entry name" value="Acyltransferase"/>
    <property type="match status" value="1"/>
</dbReference>
<dbReference type="EMBL" id="BTFZ01000020">
    <property type="protein sequence ID" value="GMM38974.1"/>
    <property type="molecule type" value="Genomic_DNA"/>
</dbReference>
<feature type="transmembrane region" description="Helical" evidence="2">
    <location>
        <begin position="420"/>
        <end position="444"/>
    </location>
</feature>
<evidence type="ECO:0000256" key="1">
    <source>
        <dbReference type="SAM" id="MobiDB-lite"/>
    </source>
</evidence>
<dbReference type="InterPro" id="IPR052744">
    <property type="entry name" value="GPAT/DAPAT"/>
</dbReference>
<dbReference type="AlphaFoldDB" id="A0AAV5QVY7"/>
<dbReference type="GO" id="GO:0008654">
    <property type="term" value="P:phospholipid biosynthetic process"/>
    <property type="evidence" value="ECO:0007669"/>
    <property type="project" value="TreeGrafter"/>
</dbReference>
<accession>A0AAV5QVY7</accession>
<name>A0AAV5QVY7_9ASCO</name>
<feature type="transmembrane region" description="Helical" evidence="2">
    <location>
        <begin position="471"/>
        <end position="492"/>
    </location>
</feature>
<dbReference type="GeneID" id="90076962"/>
<evidence type="ECO:0000313" key="4">
    <source>
        <dbReference type="EMBL" id="GMM38974.1"/>
    </source>
</evidence>
<dbReference type="InterPro" id="IPR002123">
    <property type="entry name" value="Plipid/glycerol_acylTrfase"/>
</dbReference>
<organism evidence="4 5">
    <name type="scientific">Saccharomycopsis crataegensis</name>
    <dbReference type="NCBI Taxonomy" id="43959"/>
    <lineage>
        <taxon>Eukaryota</taxon>
        <taxon>Fungi</taxon>
        <taxon>Dikarya</taxon>
        <taxon>Ascomycota</taxon>
        <taxon>Saccharomycotina</taxon>
        <taxon>Saccharomycetes</taxon>
        <taxon>Saccharomycopsidaceae</taxon>
        <taxon>Saccharomycopsis</taxon>
    </lineage>
</organism>
<keyword evidence="5" id="KW-1185">Reference proteome</keyword>
<keyword evidence="2" id="KW-0812">Transmembrane</keyword>
<dbReference type="RefSeq" id="XP_064855969.1">
    <property type="nucleotide sequence ID" value="XM_064999897.1"/>
</dbReference>
<dbReference type="SUPFAM" id="SSF69593">
    <property type="entry name" value="Glycerol-3-phosphate (1)-acyltransferase"/>
    <property type="match status" value="1"/>
</dbReference>
<dbReference type="SMART" id="SM00563">
    <property type="entry name" value="PlsC"/>
    <property type="match status" value="1"/>
</dbReference>
<evidence type="ECO:0000256" key="2">
    <source>
        <dbReference type="SAM" id="Phobius"/>
    </source>
</evidence>
<reference evidence="4 5" key="1">
    <citation type="journal article" date="2023" name="Elife">
        <title>Identification of key yeast species and microbe-microbe interactions impacting larval growth of Drosophila in the wild.</title>
        <authorList>
            <person name="Mure A."/>
            <person name="Sugiura Y."/>
            <person name="Maeda R."/>
            <person name="Honda K."/>
            <person name="Sakurai N."/>
            <person name="Takahashi Y."/>
            <person name="Watada M."/>
            <person name="Katoh T."/>
            <person name="Gotoh A."/>
            <person name="Gotoh Y."/>
            <person name="Taniguchi I."/>
            <person name="Nakamura K."/>
            <person name="Hayashi T."/>
            <person name="Katayama T."/>
            <person name="Uemura T."/>
            <person name="Hattori Y."/>
        </authorList>
    </citation>
    <scope>NUCLEOTIDE SEQUENCE [LARGE SCALE GENOMIC DNA]</scope>
    <source>
        <strain evidence="4 5">SC-9</strain>
    </source>
</reference>
<gene>
    <name evidence="4" type="ORF">DASC09_063130</name>
</gene>
<feature type="compositionally biased region" description="Low complexity" evidence="1">
    <location>
        <begin position="673"/>
        <end position="683"/>
    </location>
</feature>
<feature type="transmembrane region" description="Helical" evidence="2">
    <location>
        <begin position="504"/>
        <end position="525"/>
    </location>
</feature>
<evidence type="ECO:0000259" key="3">
    <source>
        <dbReference type="SMART" id="SM00563"/>
    </source>
</evidence>